<dbReference type="Pfam" id="PF00168">
    <property type="entry name" value="C2"/>
    <property type="match status" value="6"/>
</dbReference>
<feature type="region of interest" description="Disordered" evidence="6">
    <location>
        <begin position="1732"/>
        <end position="1830"/>
    </location>
</feature>
<dbReference type="GO" id="GO:0016020">
    <property type="term" value="C:membrane"/>
    <property type="evidence" value="ECO:0007669"/>
    <property type="project" value="UniProtKB-SubCell"/>
</dbReference>
<dbReference type="OrthoDB" id="270970at2759"/>
<evidence type="ECO:0000256" key="3">
    <source>
        <dbReference type="ARBA" id="ARBA00022737"/>
    </source>
</evidence>
<dbReference type="InterPro" id="IPR035892">
    <property type="entry name" value="C2_domain_sf"/>
</dbReference>
<feature type="domain" description="C2" evidence="8">
    <location>
        <begin position="1564"/>
        <end position="1686"/>
    </location>
</feature>
<dbReference type="PROSITE" id="PS50004">
    <property type="entry name" value="C2"/>
    <property type="match status" value="7"/>
</dbReference>
<feature type="domain" description="C2" evidence="8">
    <location>
        <begin position="1387"/>
        <end position="1514"/>
    </location>
</feature>
<feature type="region of interest" description="Disordered" evidence="6">
    <location>
        <begin position="1198"/>
        <end position="1223"/>
    </location>
</feature>
<dbReference type="InterPro" id="IPR000008">
    <property type="entry name" value="C2_dom"/>
</dbReference>
<evidence type="ECO:0000256" key="5">
    <source>
        <dbReference type="ARBA" id="ARBA00023136"/>
    </source>
</evidence>
<evidence type="ECO:0000256" key="7">
    <source>
        <dbReference type="SAM" id="Phobius"/>
    </source>
</evidence>
<dbReference type="Proteomes" id="UP001165065">
    <property type="component" value="Unassembled WGS sequence"/>
</dbReference>
<feature type="compositionally biased region" description="Basic and acidic residues" evidence="6">
    <location>
        <begin position="1762"/>
        <end position="1774"/>
    </location>
</feature>
<feature type="domain" description="C2" evidence="8">
    <location>
        <begin position="151"/>
        <end position="271"/>
    </location>
</feature>
<evidence type="ECO:0000313" key="9">
    <source>
        <dbReference type="EMBL" id="GMI47027.1"/>
    </source>
</evidence>
<evidence type="ECO:0000256" key="6">
    <source>
        <dbReference type="SAM" id="MobiDB-lite"/>
    </source>
</evidence>
<evidence type="ECO:0000259" key="8">
    <source>
        <dbReference type="PROSITE" id="PS50004"/>
    </source>
</evidence>
<dbReference type="CDD" id="cd00030">
    <property type="entry name" value="C2"/>
    <property type="match status" value="2"/>
</dbReference>
<feature type="transmembrane region" description="Helical" evidence="7">
    <location>
        <begin position="1940"/>
        <end position="1960"/>
    </location>
</feature>
<dbReference type="EMBL" id="BRYA01000323">
    <property type="protein sequence ID" value="GMI47027.1"/>
    <property type="molecule type" value="Genomic_DNA"/>
</dbReference>
<dbReference type="InterPro" id="IPR037724">
    <property type="entry name" value="C2E_Ferlin"/>
</dbReference>
<evidence type="ECO:0000313" key="10">
    <source>
        <dbReference type="Proteomes" id="UP001165065"/>
    </source>
</evidence>
<accession>A0A9W7GN95</accession>
<keyword evidence="2 7" id="KW-0812">Transmembrane</keyword>
<dbReference type="SMART" id="SM00239">
    <property type="entry name" value="C2"/>
    <property type="match status" value="5"/>
</dbReference>
<organism evidence="9 10">
    <name type="scientific">Triparma columacea</name>
    <dbReference type="NCBI Taxonomy" id="722753"/>
    <lineage>
        <taxon>Eukaryota</taxon>
        <taxon>Sar</taxon>
        <taxon>Stramenopiles</taxon>
        <taxon>Ochrophyta</taxon>
        <taxon>Bolidophyceae</taxon>
        <taxon>Parmales</taxon>
        <taxon>Triparmaceae</taxon>
        <taxon>Triparma</taxon>
    </lineage>
</organism>
<feature type="domain" description="C2" evidence="8">
    <location>
        <begin position="354"/>
        <end position="479"/>
    </location>
</feature>
<reference evidence="10" key="1">
    <citation type="journal article" date="2023" name="Commun. Biol.">
        <title>Genome analysis of Parmales, the sister group of diatoms, reveals the evolutionary specialization of diatoms from phago-mixotrophs to photoautotrophs.</title>
        <authorList>
            <person name="Ban H."/>
            <person name="Sato S."/>
            <person name="Yoshikawa S."/>
            <person name="Yamada K."/>
            <person name="Nakamura Y."/>
            <person name="Ichinomiya M."/>
            <person name="Sato N."/>
            <person name="Blanc-Mathieu R."/>
            <person name="Endo H."/>
            <person name="Kuwata A."/>
            <person name="Ogata H."/>
        </authorList>
    </citation>
    <scope>NUCLEOTIDE SEQUENCE [LARGE SCALE GENOMIC DNA]</scope>
</reference>
<feature type="domain" description="C2" evidence="8">
    <location>
        <begin position="878"/>
        <end position="1027"/>
    </location>
</feature>
<evidence type="ECO:0000256" key="1">
    <source>
        <dbReference type="ARBA" id="ARBA00004167"/>
    </source>
</evidence>
<dbReference type="SUPFAM" id="SSF49562">
    <property type="entry name" value="C2 domain (Calcium/lipid-binding domain, CaLB)"/>
    <property type="match status" value="7"/>
</dbReference>
<protein>
    <recommendedName>
        <fullName evidence="8">C2 domain-containing protein</fullName>
    </recommendedName>
</protein>
<dbReference type="InterPro" id="IPR037721">
    <property type="entry name" value="Ferlin"/>
</dbReference>
<proteinExistence type="predicted"/>
<evidence type="ECO:0000256" key="4">
    <source>
        <dbReference type="ARBA" id="ARBA00022989"/>
    </source>
</evidence>
<keyword evidence="10" id="KW-1185">Reference proteome</keyword>
<feature type="compositionally biased region" description="Basic and acidic residues" evidence="6">
    <location>
        <begin position="1103"/>
        <end position="1114"/>
    </location>
</feature>
<feature type="region of interest" description="Disordered" evidence="6">
    <location>
        <begin position="1099"/>
        <end position="1119"/>
    </location>
</feature>
<sequence>MAPGRTLKVEVLSGTVNQDGKYACTVKLLDLALRELKKETFKTKIVPSKNGLSFQFPENSFELGTSYNLSNIDSLPTLEVSFSTGGGMVSTTKVVGSVRIPLETIDQHTDVQDSEYTLRQSGPTSDQTGTVRLNLTWSSSLDEEAGGAGGAMSTAEEIVEDETEEEPNELHVSILRAKDLLIMDRAMIGKGSSDPRAVVTVGKETKKSETIEKNLNPVWLEKFVFETDNHEDSITIKIEDVDMGGIKTDFMGKIVVPLVQLQNKKPLKQWKRLMNKAGKSDATKRGEVEVILHWKYNPNVKVNHRKQSTFGGMLAGAMGLDESSDEEAAELEHAEATPKTDEEIAKENEEKEEREKKLREELGNIEIKSGDYQIQVHIIECRDLKAEDLNGQSDPVVYVEAFGQKQNTKVMESCLSCVFDERFIMNFRNMDKETFDAGQIRVNVMDADLGSRNDMIGAFVVDASRIYYRKGHEFYREWVGLIDDTSVGDSGIQGYLKLSISIIGPGDKLVVHDEESDKKLEKEREEKEGIKAAIPPSIKRENVYLVTTVHRAEYLPVMDNANAFSTGGIDAFFQAELGTARQRTKTKSIKGDRSQLNPEWNSELWVPVTIPIMSDIIRYTVWDHDRTGNYLVSTCTDRFNVLNGDSDKSTPPHWRNLYGAQINGYEIGKAFSRFSRDKDWKAHYNKYPENAPHYRGRVLISQRIEEKAPPKSDGSERLDEAFRLKLPRRIKQSEQPPQETYKIRAMVISGTEIPKFMRALHTRKMQVKIQCGRNEIYSSRVENTNGVCEWYELIETEPFIYPKDPDQVPDIIVSICKGKDTSTVPVAFKRFKFEDIMKGNFTNETQWVTFGEDKALDLLNDDQFPGSVLMRLACGKAELADRTLQIWEDSLNNSTAKTPYQLRCHIFQARNLPASDANGLLDPYIKINFNGMNYNGKNAQTIKNGKADHKVPSFVKKKTCDPLWYKTVCFDTQLPDPQFFPQVNFQLFDWDPGLDPDDYCGCFNALLTEENVTEADDKDILKNPHWYSLMKEKEGDSDGEILCCFQLIKKRAPEMIMPPIPDIVPELMDAFVEVVVIGCRDLSSYKMLPMQFPKVEFSIDSPDGAKKQATDNSKRPSGSNPNFLERIILPCKLPIDAIFAPPMTVRLFDYRLAGMFKPICGVTKVDLSTKLPWSDSYIDPFKSGQQNDTRAKAGAVVLKKKKSDGMPAKGAKKKGNGDEEQAAMEEQVQVDLNDSLSPVSPLLPPEMRSAIEVKLSEEDTGAGVFGALKHVKHPSANGGGKSGESGVTLADYSEEKEKVEGGGFGSLIGKSDEELKKILESMEEEEDNTARYMIGREKLPSELEEKLVTTPFESFALFRGQKDSRIQVGVLKGLIRVVREEKELELAGGKNHGGIDIKQLLKPAMYTVRLYVLRGLSFTPMDIGMFGRPGKSDPYLKVNVGDDKFNDRKNYISDATDVDFYKCVELHTELPGASLLEIECMDYDAFGFGDDLIGKTVIDLEDRWFDDRWKNLGKENQVDEEGKMRWATKPLERRSLYVPTSHSPQGMLECYVDIMPNAVAEMYPMDDIALPPSQMFEVRVVVWRAREMVSMDVMEDMNDLYFTAWVEGCDKQSTDIHWRARNGKGSFNWRMKFDVELGHNTKAMKFPYFHIQAWDKDIFKYSDCIAESFVNLGTAFKRAYKKGQSVDVFKERDYAKEIESIKFKKMQEKARKEMEEAKREEALRLSTVEEGGGDIEMGMGMDMGRDSVDGPPDGEEGEGIELVDRSQERSDDKPAPLVKKKSGLKALKERARSASKAMSSKERKKAKNEEHKKNKEIAKKRKEKSEQADKDELKQLIGGMKEFCGLGDDPPDSSWITLMRKDFTTGEDEECGEVAISISIVPKTLADTNPVGFGRKEPNSDPYLPGPTGRLKFTLNPFSMGSQIFGPAICAKIACVCCCIFLALVGYFIAPFLNIFITIAK</sequence>
<evidence type="ECO:0000256" key="2">
    <source>
        <dbReference type="ARBA" id="ARBA00022692"/>
    </source>
</evidence>
<dbReference type="SMART" id="SM01202">
    <property type="entry name" value="FerI"/>
    <property type="match status" value="1"/>
</dbReference>
<keyword evidence="4 7" id="KW-1133">Transmembrane helix</keyword>
<dbReference type="PANTHER" id="PTHR12546:SF33">
    <property type="entry name" value="SPERM VESICLE FUSION PROTEIN FER-1"/>
    <property type="match status" value="1"/>
</dbReference>
<keyword evidence="3" id="KW-0677">Repeat</keyword>
<dbReference type="GO" id="GO:0007009">
    <property type="term" value="P:plasma membrane organization"/>
    <property type="evidence" value="ECO:0007669"/>
    <property type="project" value="TreeGrafter"/>
</dbReference>
<feature type="domain" description="C2" evidence="8">
    <location>
        <begin position="1051"/>
        <end position="1181"/>
    </location>
</feature>
<dbReference type="PANTHER" id="PTHR12546">
    <property type="entry name" value="FER-1-LIKE"/>
    <property type="match status" value="1"/>
</dbReference>
<comment type="subcellular location">
    <subcellularLocation>
        <location evidence="1">Membrane</location>
        <topology evidence="1">Single-pass membrane protein</topology>
    </subcellularLocation>
</comment>
<feature type="region of interest" description="Disordered" evidence="6">
    <location>
        <begin position="332"/>
        <end position="355"/>
    </location>
</feature>
<name>A0A9W7GN95_9STRA</name>
<feature type="compositionally biased region" description="Basic and acidic residues" evidence="6">
    <location>
        <begin position="1807"/>
        <end position="1830"/>
    </location>
</feature>
<dbReference type="Gene3D" id="2.60.40.150">
    <property type="entry name" value="C2 domain"/>
    <property type="match status" value="6"/>
</dbReference>
<feature type="compositionally biased region" description="Acidic residues" evidence="6">
    <location>
        <begin position="1752"/>
        <end position="1761"/>
    </location>
</feature>
<dbReference type="CDD" id="cd04037">
    <property type="entry name" value="C2E_Ferlin"/>
    <property type="match status" value="1"/>
</dbReference>
<comment type="caution">
    <text evidence="9">The sequence shown here is derived from an EMBL/GenBank/DDBJ whole genome shotgun (WGS) entry which is preliminary data.</text>
</comment>
<dbReference type="InterPro" id="IPR012968">
    <property type="entry name" value="FerIin_dom"/>
</dbReference>
<keyword evidence="5 7" id="KW-0472">Membrane</keyword>
<feature type="domain" description="C2" evidence="8">
    <location>
        <begin position="526"/>
        <end position="655"/>
    </location>
</feature>
<gene>
    <name evidence="9" type="ORF">TrCOL_g1019</name>
</gene>